<evidence type="ECO:0008006" key="3">
    <source>
        <dbReference type="Google" id="ProtNLM"/>
    </source>
</evidence>
<dbReference type="EMBL" id="MGJM01000014">
    <property type="protein sequence ID" value="OGN06443.1"/>
    <property type="molecule type" value="Genomic_DNA"/>
</dbReference>
<name>A0A1F8F012_9BACT</name>
<sequence>MFRSIQTRIIKRAQGLKSTALAQKNLDSVIRSFLAEEFGEVGQRLPFTVKLENKKLYVATQSKAAANELVLRSAKLARKMADNNFTIEAISVT</sequence>
<dbReference type="AlphaFoldDB" id="A0A1F8F012"/>
<proteinExistence type="predicted"/>
<comment type="caution">
    <text evidence="1">The sequence shown here is derived from an EMBL/GenBank/DDBJ whole genome shotgun (WGS) entry which is preliminary data.</text>
</comment>
<dbReference type="Proteomes" id="UP000177605">
    <property type="component" value="Unassembled WGS sequence"/>
</dbReference>
<accession>A0A1F8F012</accession>
<protein>
    <recommendedName>
        <fullName evidence="3">DUF721 domain-containing protein</fullName>
    </recommendedName>
</protein>
<organism evidence="1 2">
    <name type="scientific">Candidatus Yanofskybacteria bacterium RIFCSPHIGHO2_01_FULL_48_25b</name>
    <dbReference type="NCBI Taxonomy" id="1802672"/>
    <lineage>
        <taxon>Bacteria</taxon>
        <taxon>Candidatus Yanofskyibacteriota</taxon>
    </lineage>
</organism>
<evidence type="ECO:0000313" key="2">
    <source>
        <dbReference type="Proteomes" id="UP000177605"/>
    </source>
</evidence>
<gene>
    <name evidence="1" type="ORF">A2669_01610</name>
</gene>
<evidence type="ECO:0000313" key="1">
    <source>
        <dbReference type="EMBL" id="OGN06443.1"/>
    </source>
</evidence>
<reference evidence="1 2" key="1">
    <citation type="journal article" date="2016" name="Nat. Commun.">
        <title>Thousands of microbial genomes shed light on interconnected biogeochemical processes in an aquifer system.</title>
        <authorList>
            <person name="Anantharaman K."/>
            <person name="Brown C.T."/>
            <person name="Hug L.A."/>
            <person name="Sharon I."/>
            <person name="Castelle C.J."/>
            <person name="Probst A.J."/>
            <person name="Thomas B.C."/>
            <person name="Singh A."/>
            <person name="Wilkins M.J."/>
            <person name="Karaoz U."/>
            <person name="Brodie E.L."/>
            <person name="Williams K.H."/>
            <person name="Hubbard S.S."/>
            <person name="Banfield J.F."/>
        </authorList>
    </citation>
    <scope>NUCLEOTIDE SEQUENCE [LARGE SCALE GENOMIC DNA]</scope>
</reference>